<comment type="similarity">
    <text evidence="1 7">Belongs to the HAM1 NTPase family.</text>
</comment>
<dbReference type="SUPFAM" id="SSF52972">
    <property type="entry name" value="ITPase-like"/>
    <property type="match status" value="1"/>
</dbReference>
<dbReference type="GO" id="GO:0009146">
    <property type="term" value="P:purine nucleoside triphosphate catabolic process"/>
    <property type="evidence" value="ECO:0007669"/>
    <property type="project" value="UniProtKB-UniRule"/>
</dbReference>
<dbReference type="InterPro" id="IPR020922">
    <property type="entry name" value="dITP/XTP_pyrophosphatase"/>
</dbReference>
<comment type="cofactor">
    <cofactor evidence="7">
        <name>Mg(2+)</name>
        <dbReference type="ChEBI" id="CHEBI:18420"/>
    </cofactor>
    <text evidence="7">Binds 1 Mg(2+) ion per subunit.</text>
</comment>
<feature type="binding site" evidence="7">
    <location>
        <position position="75"/>
    </location>
    <ligand>
        <name>Mg(2+)</name>
        <dbReference type="ChEBI" id="CHEBI:18420"/>
    </ligand>
</feature>
<keyword evidence="6 7" id="KW-0546">Nucleotide metabolism</keyword>
<dbReference type="InterPro" id="IPR002637">
    <property type="entry name" value="RdgB/HAM1"/>
</dbReference>
<feature type="binding site" evidence="7">
    <location>
        <position position="76"/>
    </location>
    <ligand>
        <name>substrate</name>
    </ligand>
</feature>
<evidence type="ECO:0000256" key="2">
    <source>
        <dbReference type="ARBA" id="ARBA00022723"/>
    </source>
</evidence>
<dbReference type="AlphaFoldDB" id="A0A2T0X2F6"/>
<evidence type="ECO:0000256" key="4">
    <source>
        <dbReference type="ARBA" id="ARBA00022801"/>
    </source>
</evidence>
<feature type="binding site" evidence="7">
    <location>
        <begin position="14"/>
        <end position="19"/>
    </location>
    <ligand>
        <name>substrate</name>
    </ligand>
</feature>
<evidence type="ECO:0000313" key="8">
    <source>
        <dbReference type="EMBL" id="PRY93120.1"/>
    </source>
</evidence>
<organism evidence="8 9">
    <name type="scientific">Hasllibacter halocynthiae</name>
    <dbReference type="NCBI Taxonomy" id="595589"/>
    <lineage>
        <taxon>Bacteria</taxon>
        <taxon>Pseudomonadati</taxon>
        <taxon>Pseudomonadota</taxon>
        <taxon>Alphaproteobacteria</taxon>
        <taxon>Rhodobacterales</taxon>
        <taxon>Roseobacteraceae</taxon>
        <taxon>Hasllibacter</taxon>
    </lineage>
</organism>
<name>A0A2T0X2F6_9RHOB</name>
<evidence type="ECO:0000256" key="5">
    <source>
        <dbReference type="ARBA" id="ARBA00022842"/>
    </source>
</evidence>
<keyword evidence="5 7" id="KW-0460">Magnesium</keyword>
<comment type="caution">
    <text evidence="8">The sequence shown here is derived from an EMBL/GenBank/DDBJ whole genome shotgun (WGS) entry which is preliminary data.</text>
</comment>
<proteinExistence type="inferred from homology"/>
<sequence>MTRRLAPGRLVIATHNSGKLREIAALLAPHGIEAAGAAALGLAEPAETEGTFEGNARIKALAAASATGLPALSDDSGIEIEALGGAPGVRTADWAETGTGADQSARRDFTAAMARAHDAILAAGAPAPWPARFRATLCLAWPDGHDEIVEGRAEGHFTWPPRGGEGFGFDPVFTPLGHDRTFGEMPPEEKEPLTHRADAFAKLKALLP</sequence>
<dbReference type="CDD" id="cd00515">
    <property type="entry name" value="HAM1"/>
    <property type="match status" value="1"/>
</dbReference>
<evidence type="ECO:0000256" key="3">
    <source>
        <dbReference type="ARBA" id="ARBA00022741"/>
    </source>
</evidence>
<evidence type="ECO:0000256" key="1">
    <source>
        <dbReference type="ARBA" id="ARBA00008023"/>
    </source>
</evidence>
<dbReference type="PANTHER" id="PTHR11067">
    <property type="entry name" value="INOSINE TRIPHOSPHATE PYROPHOSPHATASE/HAM1 PROTEIN"/>
    <property type="match status" value="1"/>
</dbReference>
<dbReference type="GO" id="GO:0046872">
    <property type="term" value="F:metal ion binding"/>
    <property type="evidence" value="ECO:0007669"/>
    <property type="project" value="UniProtKB-KW"/>
</dbReference>
<dbReference type="GO" id="GO:0036222">
    <property type="term" value="F:XTP diphosphatase activity"/>
    <property type="evidence" value="ECO:0007669"/>
    <property type="project" value="UniProtKB-UniRule"/>
</dbReference>
<dbReference type="InterPro" id="IPR029001">
    <property type="entry name" value="ITPase-like_fam"/>
</dbReference>
<keyword evidence="2 7" id="KW-0479">Metal-binding</keyword>
<feature type="binding site" evidence="7">
    <location>
        <begin position="195"/>
        <end position="196"/>
    </location>
    <ligand>
        <name>substrate</name>
    </ligand>
</feature>
<dbReference type="GO" id="GO:0000166">
    <property type="term" value="F:nucleotide binding"/>
    <property type="evidence" value="ECO:0007669"/>
    <property type="project" value="UniProtKB-KW"/>
</dbReference>
<comment type="catalytic activity">
    <reaction evidence="7">
        <text>XTP + H2O = XMP + diphosphate + H(+)</text>
        <dbReference type="Rhea" id="RHEA:28610"/>
        <dbReference type="ChEBI" id="CHEBI:15377"/>
        <dbReference type="ChEBI" id="CHEBI:15378"/>
        <dbReference type="ChEBI" id="CHEBI:33019"/>
        <dbReference type="ChEBI" id="CHEBI:57464"/>
        <dbReference type="ChEBI" id="CHEBI:61314"/>
        <dbReference type="EC" id="3.6.1.66"/>
    </reaction>
</comment>
<feature type="active site" description="Proton acceptor" evidence="7">
    <location>
        <position position="75"/>
    </location>
</feature>
<feature type="binding site" evidence="7">
    <location>
        <begin position="167"/>
        <end position="170"/>
    </location>
    <ligand>
        <name>substrate</name>
    </ligand>
</feature>
<comment type="catalytic activity">
    <reaction evidence="7">
        <text>ITP + H2O = IMP + diphosphate + H(+)</text>
        <dbReference type="Rhea" id="RHEA:29399"/>
        <dbReference type="ChEBI" id="CHEBI:15377"/>
        <dbReference type="ChEBI" id="CHEBI:15378"/>
        <dbReference type="ChEBI" id="CHEBI:33019"/>
        <dbReference type="ChEBI" id="CHEBI:58053"/>
        <dbReference type="ChEBI" id="CHEBI:61402"/>
        <dbReference type="EC" id="3.6.1.66"/>
    </reaction>
</comment>
<evidence type="ECO:0000256" key="7">
    <source>
        <dbReference type="HAMAP-Rule" id="MF_01405"/>
    </source>
</evidence>
<reference evidence="8 9" key="1">
    <citation type="submission" date="2018-03" db="EMBL/GenBank/DDBJ databases">
        <title>Genomic Encyclopedia of Archaeal and Bacterial Type Strains, Phase II (KMG-II): from individual species to whole genera.</title>
        <authorList>
            <person name="Goeker M."/>
        </authorList>
    </citation>
    <scope>NUCLEOTIDE SEQUENCE [LARGE SCALE GENOMIC DNA]</scope>
    <source>
        <strain evidence="8 9">DSM 29318</strain>
    </source>
</reference>
<dbReference type="GO" id="GO:0017111">
    <property type="term" value="F:ribonucleoside triphosphate phosphatase activity"/>
    <property type="evidence" value="ECO:0007669"/>
    <property type="project" value="InterPro"/>
</dbReference>
<gene>
    <name evidence="8" type="ORF">BCF33_1986</name>
</gene>
<comment type="caution">
    <text evidence="7">Lacks conserved residue(s) required for the propagation of feature annotation.</text>
</comment>
<protein>
    <recommendedName>
        <fullName evidence="7">dITP/XTP pyrophosphatase</fullName>
        <ecNumber evidence="7">3.6.1.66</ecNumber>
    </recommendedName>
    <alternativeName>
        <fullName evidence="7">Non-canonical purine NTP pyrophosphatase</fullName>
    </alternativeName>
    <alternativeName>
        <fullName evidence="7">Non-standard purine NTP pyrophosphatase</fullName>
    </alternativeName>
    <alternativeName>
        <fullName evidence="7">Nucleoside-triphosphate diphosphatase</fullName>
    </alternativeName>
    <alternativeName>
        <fullName evidence="7">Nucleoside-triphosphate pyrophosphatase</fullName>
        <shortName evidence="7">NTPase</shortName>
    </alternativeName>
</protein>
<dbReference type="RefSeq" id="WP_106160743.1">
    <property type="nucleotide sequence ID" value="NZ_PVTT01000002.1"/>
</dbReference>
<dbReference type="EC" id="3.6.1.66" evidence="7"/>
<dbReference type="GO" id="GO:0009117">
    <property type="term" value="P:nucleotide metabolic process"/>
    <property type="evidence" value="ECO:0007669"/>
    <property type="project" value="UniProtKB-KW"/>
</dbReference>
<dbReference type="PANTHER" id="PTHR11067:SF9">
    <property type="entry name" value="INOSINE TRIPHOSPHATE PYROPHOSPHATASE"/>
    <property type="match status" value="1"/>
</dbReference>
<dbReference type="GO" id="GO:0035870">
    <property type="term" value="F:dITP diphosphatase activity"/>
    <property type="evidence" value="ECO:0007669"/>
    <property type="project" value="UniProtKB-UniRule"/>
</dbReference>
<comment type="function">
    <text evidence="7">Pyrophosphatase that catalyzes the hydrolysis of nucleoside triphosphates to their monophosphate derivatives, with a high preference for the non-canonical purine nucleotides XTP (xanthosine triphosphate), dITP (deoxyinosine triphosphate) and ITP. Seems to function as a house-cleaning enzyme that removes non-canonical purine nucleotides from the nucleotide pool, thus preventing their incorporation into DNA/RNA and avoiding chromosomal lesions.</text>
</comment>
<dbReference type="Proteomes" id="UP000238801">
    <property type="component" value="Unassembled WGS sequence"/>
</dbReference>
<accession>A0A2T0X2F6</accession>
<dbReference type="HAMAP" id="MF_01405">
    <property type="entry name" value="Non_canon_purine_NTPase"/>
    <property type="match status" value="1"/>
</dbReference>
<dbReference type="EMBL" id="PVTT01000002">
    <property type="protein sequence ID" value="PRY93120.1"/>
    <property type="molecule type" value="Genomic_DNA"/>
</dbReference>
<keyword evidence="3 7" id="KW-0547">Nucleotide-binding</keyword>
<comment type="catalytic activity">
    <reaction evidence="7">
        <text>dITP + H2O = dIMP + diphosphate + H(+)</text>
        <dbReference type="Rhea" id="RHEA:28342"/>
        <dbReference type="ChEBI" id="CHEBI:15377"/>
        <dbReference type="ChEBI" id="CHEBI:15378"/>
        <dbReference type="ChEBI" id="CHEBI:33019"/>
        <dbReference type="ChEBI" id="CHEBI:61194"/>
        <dbReference type="ChEBI" id="CHEBI:61382"/>
        <dbReference type="EC" id="3.6.1.66"/>
    </reaction>
</comment>
<dbReference type="Pfam" id="PF01725">
    <property type="entry name" value="Ham1p_like"/>
    <property type="match status" value="1"/>
</dbReference>
<evidence type="ECO:0000256" key="6">
    <source>
        <dbReference type="ARBA" id="ARBA00023080"/>
    </source>
</evidence>
<dbReference type="GO" id="GO:0036220">
    <property type="term" value="F:ITP diphosphatase activity"/>
    <property type="evidence" value="ECO:0007669"/>
    <property type="project" value="UniProtKB-UniRule"/>
</dbReference>
<dbReference type="OrthoDB" id="9807456at2"/>
<feature type="binding site" evidence="7">
    <location>
        <position position="190"/>
    </location>
    <ligand>
        <name>substrate</name>
    </ligand>
</feature>
<keyword evidence="4 7" id="KW-0378">Hydrolase</keyword>
<evidence type="ECO:0000313" key="9">
    <source>
        <dbReference type="Proteomes" id="UP000238801"/>
    </source>
</evidence>
<dbReference type="Gene3D" id="3.90.950.10">
    <property type="match status" value="1"/>
</dbReference>
<keyword evidence="9" id="KW-1185">Reference proteome</keyword>
<dbReference type="GO" id="GO:0005829">
    <property type="term" value="C:cytosol"/>
    <property type="evidence" value="ECO:0007669"/>
    <property type="project" value="TreeGrafter"/>
</dbReference>
<comment type="subunit">
    <text evidence="7">Homodimer.</text>
</comment>